<dbReference type="SMART" id="SM00448">
    <property type="entry name" value="REC"/>
    <property type="match status" value="1"/>
</dbReference>
<dbReference type="InterPro" id="IPR001789">
    <property type="entry name" value="Sig_transdc_resp-reg_receiver"/>
</dbReference>
<dbReference type="PROSITE" id="PS51755">
    <property type="entry name" value="OMPR_PHOB"/>
    <property type="match status" value="1"/>
</dbReference>
<dbReference type="Gene3D" id="1.10.10.10">
    <property type="entry name" value="Winged helix-like DNA-binding domain superfamily/Winged helix DNA-binding domain"/>
    <property type="match status" value="1"/>
</dbReference>
<protein>
    <submittedName>
        <fullName evidence="10">Response regulator transcription factor</fullName>
    </submittedName>
</protein>
<dbReference type="CDD" id="cd00383">
    <property type="entry name" value="trans_reg_C"/>
    <property type="match status" value="1"/>
</dbReference>
<keyword evidence="3" id="KW-0805">Transcription regulation</keyword>
<dbReference type="GO" id="GO:0032993">
    <property type="term" value="C:protein-DNA complex"/>
    <property type="evidence" value="ECO:0007669"/>
    <property type="project" value="TreeGrafter"/>
</dbReference>
<evidence type="ECO:0000256" key="5">
    <source>
        <dbReference type="ARBA" id="ARBA00023163"/>
    </source>
</evidence>
<dbReference type="PANTHER" id="PTHR48111:SF28">
    <property type="entry name" value="TRANSCRIPTIONAL REGULATORY PROTEIN TCRX-RELATED"/>
    <property type="match status" value="1"/>
</dbReference>
<evidence type="ECO:0000256" key="3">
    <source>
        <dbReference type="ARBA" id="ARBA00023015"/>
    </source>
</evidence>
<dbReference type="FunFam" id="3.40.50.2300:FF:000001">
    <property type="entry name" value="DNA-binding response regulator PhoB"/>
    <property type="match status" value="1"/>
</dbReference>
<keyword evidence="1 6" id="KW-0597">Phosphoprotein</keyword>
<reference evidence="10 11" key="1">
    <citation type="submission" date="2020-03" db="EMBL/GenBank/DDBJ databases">
        <title>Leucobacter sp. nov., isolated from beetles.</title>
        <authorList>
            <person name="Hyun D.-W."/>
            <person name="Bae J.-W."/>
        </authorList>
    </citation>
    <scope>NUCLEOTIDE SEQUENCE [LARGE SCALE GENOMIC DNA]</scope>
    <source>
        <strain evidence="10 11">HDW9C</strain>
    </source>
</reference>
<dbReference type="GO" id="GO:0006355">
    <property type="term" value="P:regulation of DNA-templated transcription"/>
    <property type="evidence" value="ECO:0007669"/>
    <property type="project" value="InterPro"/>
</dbReference>
<evidence type="ECO:0000256" key="7">
    <source>
        <dbReference type="PROSITE-ProRule" id="PRU01091"/>
    </source>
</evidence>
<dbReference type="GO" id="GO:0000156">
    <property type="term" value="F:phosphorelay response regulator activity"/>
    <property type="evidence" value="ECO:0007669"/>
    <property type="project" value="TreeGrafter"/>
</dbReference>
<dbReference type="EMBL" id="CP049863">
    <property type="protein sequence ID" value="QIK62078.1"/>
    <property type="molecule type" value="Genomic_DNA"/>
</dbReference>
<evidence type="ECO:0000256" key="2">
    <source>
        <dbReference type="ARBA" id="ARBA00023012"/>
    </source>
</evidence>
<feature type="DNA-binding region" description="OmpR/PhoB-type" evidence="7">
    <location>
        <begin position="144"/>
        <end position="241"/>
    </location>
</feature>
<feature type="domain" description="OmpR/PhoB-type" evidence="9">
    <location>
        <begin position="144"/>
        <end position="241"/>
    </location>
</feature>
<dbReference type="InterPro" id="IPR036388">
    <property type="entry name" value="WH-like_DNA-bd_sf"/>
</dbReference>
<dbReference type="SUPFAM" id="SSF52172">
    <property type="entry name" value="CheY-like"/>
    <property type="match status" value="1"/>
</dbReference>
<feature type="modified residue" description="4-aspartylphosphate" evidence="6">
    <location>
        <position position="67"/>
    </location>
</feature>
<dbReference type="Proteomes" id="UP000502677">
    <property type="component" value="Chromosome"/>
</dbReference>
<dbReference type="KEGG" id="lvi:G7068_01825"/>
<dbReference type="AlphaFoldDB" id="A0A6G7XCI4"/>
<dbReference type="SMART" id="SM00862">
    <property type="entry name" value="Trans_reg_C"/>
    <property type="match status" value="1"/>
</dbReference>
<dbReference type="InterPro" id="IPR016032">
    <property type="entry name" value="Sig_transdc_resp-reg_C-effctor"/>
</dbReference>
<evidence type="ECO:0000256" key="6">
    <source>
        <dbReference type="PROSITE-ProRule" id="PRU00169"/>
    </source>
</evidence>
<dbReference type="InterPro" id="IPR039420">
    <property type="entry name" value="WalR-like"/>
</dbReference>
<organism evidence="10 11">
    <name type="scientific">Leucobacter viscericola</name>
    <dbReference type="NCBI Taxonomy" id="2714935"/>
    <lineage>
        <taxon>Bacteria</taxon>
        <taxon>Bacillati</taxon>
        <taxon>Actinomycetota</taxon>
        <taxon>Actinomycetes</taxon>
        <taxon>Micrococcales</taxon>
        <taxon>Microbacteriaceae</taxon>
        <taxon>Leucobacter</taxon>
    </lineage>
</organism>
<keyword evidence="11" id="KW-1185">Reference proteome</keyword>
<evidence type="ECO:0000313" key="11">
    <source>
        <dbReference type="Proteomes" id="UP000502677"/>
    </source>
</evidence>
<keyword evidence="5" id="KW-0804">Transcription</keyword>
<dbReference type="RefSeq" id="WP_166288026.1">
    <property type="nucleotide sequence ID" value="NZ_CP049863.1"/>
</dbReference>
<evidence type="ECO:0000259" key="8">
    <source>
        <dbReference type="PROSITE" id="PS50110"/>
    </source>
</evidence>
<proteinExistence type="predicted"/>
<evidence type="ECO:0000259" key="9">
    <source>
        <dbReference type="PROSITE" id="PS51755"/>
    </source>
</evidence>
<dbReference type="PROSITE" id="PS50110">
    <property type="entry name" value="RESPONSE_REGULATORY"/>
    <property type="match status" value="1"/>
</dbReference>
<dbReference type="GO" id="GO:0005829">
    <property type="term" value="C:cytosol"/>
    <property type="evidence" value="ECO:0007669"/>
    <property type="project" value="TreeGrafter"/>
</dbReference>
<sequence length="245" mass="27227">MRTQTSREVNTARDQKPRVLVVDDEPALSDLVSMALRYEGWETQVASNGADALAAIREFAPDVLVLDIMMPGLDGLEVLQRLRDEGDGVPVLFLTARDSMQDRLTGLDIGGDDYVTKPFSLDELVARVHALARRSSSKLRVTDDAVLRVGDLSLDQNSFDVRRGDDVIDLTSTELEVLRVLMENPSRVVTKAHIYESVWHGEFDGSSTVVELNISYLRKKIEAAKPPMIRTVRGVGYMIRPASDD</sequence>
<gene>
    <name evidence="10" type="ORF">G7068_01825</name>
</gene>
<name>A0A6G7XCI4_9MICO</name>
<keyword evidence="2" id="KW-0902">Two-component regulatory system</keyword>
<evidence type="ECO:0000256" key="4">
    <source>
        <dbReference type="ARBA" id="ARBA00023125"/>
    </source>
</evidence>
<keyword evidence="4 7" id="KW-0238">DNA-binding</keyword>
<dbReference type="GO" id="GO:0000976">
    <property type="term" value="F:transcription cis-regulatory region binding"/>
    <property type="evidence" value="ECO:0007669"/>
    <property type="project" value="TreeGrafter"/>
</dbReference>
<evidence type="ECO:0000256" key="1">
    <source>
        <dbReference type="ARBA" id="ARBA00022553"/>
    </source>
</evidence>
<dbReference type="InterPro" id="IPR001867">
    <property type="entry name" value="OmpR/PhoB-type_DNA-bd"/>
</dbReference>
<dbReference type="Gene3D" id="6.10.250.690">
    <property type="match status" value="1"/>
</dbReference>
<dbReference type="Gene3D" id="3.40.50.2300">
    <property type="match status" value="1"/>
</dbReference>
<accession>A0A6G7XCI4</accession>
<dbReference type="SUPFAM" id="SSF46894">
    <property type="entry name" value="C-terminal effector domain of the bipartite response regulators"/>
    <property type="match status" value="1"/>
</dbReference>
<dbReference type="Pfam" id="PF00072">
    <property type="entry name" value="Response_reg"/>
    <property type="match status" value="1"/>
</dbReference>
<feature type="domain" description="Response regulatory" evidence="8">
    <location>
        <begin position="18"/>
        <end position="132"/>
    </location>
</feature>
<evidence type="ECO:0000313" key="10">
    <source>
        <dbReference type="EMBL" id="QIK62078.1"/>
    </source>
</evidence>
<dbReference type="FunFam" id="1.10.10.10:FF:000005">
    <property type="entry name" value="Two-component system response regulator"/>
    <property type="match status" value="1"/>
</dbReference>
<dbReference type="InterPro" id="IPR011006">
    <property type="entry name" value="CheY-like_superfamily"/>
</dbReference>
<dbReference type="PANTHER" id="PTHR48111">
    <property type="entry name" value="REGULATOR OF RPOS"/>
    <property type="match status" value="1"/>
</dbReference>
<dbReference type="Pfam" id="PF00486">
    <property type="entry name" value="Trans_reg_C"/>
    <property type="match status" value="1"/>
</dbReference>